<dbReference type="EMBL" id="MW015081">
    <property type="protein sequence ID" value="QPX48184.1"/>
    <property type="molecule type" value="Genomic_DNA"/>
</dbReference>
<reference evidence="2" key="1">
    <citation type="submission" date="2020-09" db="EMBL/GenBank/DDBJ databases">
        <authorList>
            <person name="Zhang D."/>
            <person name="Hatherill J.R."/>
            <person name="Ramirez J.F."/>
            <person name="Edinger B."/>
            <person name="Balarin R."/>
            <person name="Sullivan A."/>
            <person name="Humpal K.M."/>
            <person name="Guseva A."/>
            <person name="Butela K.A."/>
            <person name="Garlena R.A."/>
            <person name="Russell D.A."/>
            <person name="Pope W.H."/>
            <person name="Jacobs-Sera D."/>
            <person name="Hatfull G.F."/>
        </authorList>
    </citation>
    <scope>NUCLEOTIDE SEQUENCE</scope>
</reference>
<evidence type="ECO:0000313" key="2">
    <source>
        <dbReference type="EMBL" id="QPX48184.1"/>
    </source>
</evidence>
<evidence type="ECO:0000256" key="1">
    <source>
        <dbReference type="SAM" id="MobiDB-lite"/>
    </source>
</evidence>
<dbReference type="RefSeq" id="YP_010670194.1">
    <property type="nucleotide sequence ID" value="NC_070963.1"/>
</dbReference>
<protein>
    <submittedName>
        <fullName evidence="2">Uncharacterized protein</fullName>
    </submittedName>
</protein>
<feature type="region of interest" description="Disordered" evidence="1">
    <location>
        <begin position="24"/>
        <end position="56"/>
    </location>
</feature>
<dbReference type="GeneID" id="77946389"/>
<accession>A0A879R1X1</accession>
<dbReference type="KEGG" id="vg:77946389"/>
<keyword evidence="3" id="KW-1185">Reference proteome</keyword>
<proteinExistence type="predicted"/>
<sequence length="56" mass="6420">MKSFQQFQEDLSKNVIRLDKESQKNLNKAKKGQIGPGSKPVPHTQFKLEPLNIPMK</sequence>
<dbReference type="Proteomes" id="UP000664915">
    <property type="component" value="Segment"/>
</dbReference>
<organism evidence="2 3">
    <name type="scientific">Synechococcus phage S-SRM01</name>
    <dbReference type="NCBI Taxonomy" id="2781608"/>
    <lineage>
        <taxon>Viruses</taxon>
        <taxon>Duplodnaviria</taxon>
        <taxon>Heunggongvirae</taxon>
        <taxon>Uroviricota</taxon>
        <taxon>Caudoviricetes</taxon>
        <taxon>Pantevenvirales</taxon>
        <taxon>Kyanoviridae</taxon>
        <taxon>Serangoonvirus</taxon>
        <taxon>Serangoonvirus essarone</taxon>
    </lineage>
</organism>
<name>A0A879R1X1_9CAUD</name>
<evidence type="ECO:0000313" key="3">
    <source>
        <dbReference type="Proteomes" id="UP000664915"/>
    </source>
</evidence>